<name>A0A8S1SJ20_PAROT</name>
<evidence type="ECO:0000313" key="1">
    <source>
        <dbReference type="EMBL" id="CAD8140565.1"/>
    </source>
</evidence>
<protein>
    <submittedName>
        <fullName evidence="1">Uncharacterized protein</fullName>
    </submittedName>
</protein>
<reference evidence="1" key="1">
    <citation type="submission" date="2021-01" db="EMBL/GenBank/DDBJ databases">
        <authorList>
            <consortium name="Genoscope - CEA"/>
            <person name="William W."/>
        </authorList>
    </citation>
    <scope>NUCLEOTIDE SEQUENCE</scope>
</reference>
<dbReference type="Proteomes" id="UP000683925">
    <property type="component" value="Unassembled WGS sequence"/>
</dbReference>
<proteinExistence type="predicted"/>
<dbReference type="AlphaFoldDB" id="A0A8S1SJ20"/>
<comment type="caution">
    <text evidence="1">The sequence shown here is derived from an EMBL/GenBank/DDBJ whole genome shotgun (WGS) entry which is preliminary data.</text>
</comment>
<dbReference type="EMBL" id="CAJJDP010000010">
    <property type="protein sequence ID" value="CAD8140565.1"/>
    <property type="molecule type" value="Genomic_DNA"/>
</dbReference>
<gene>
    <name evidence="1" type="ORF">POCTA_138.1.T0110498</name>
</gene>
<sequence length="151" mass="18271">MNIRNTKKRLSFTILISYLIQQIVNKFVQKIMLLQYNHLNVKILQKNQYCSKNDFKQKFGDNVLLFKTTLICFLTSWKSNISYYLIKKENQKRILLKKFYNSNMNFFIKLLNEVKKDKDISVFEEPQLKTLELLIQNKRIGQNKKYFIIDD</sequence>
<keyword evidence="2" id="KW-1185">Reference proteome</keyword>
<accession>A0A8S1SJ20</accession>
<organism evidence="1 2">
    <name type="scientific">Paramecium octaurelia</name>
    <dbReference type="NCBI Taxonomy" id="43137"/>
    <lineage>
        <taxon>Eukaryota</taxon>
        <taxon>Sar</taxon>
        <taxon>Alveolata</taxon>
        <taxon>Ciliophora</taxon>
        <taxon>Intramacronucleata</taxon>
        <taxon>Oligohymenophorea</taxon>
        <taxon>Peniculida</taxon>
        <taxon>Parameciidae</taxon>
        <taxon>Paramecium</taxon>
    </lineage>
</organism>
<evidence type="ECO:0000313" key="2">
    <source>
        <dbReference type="Proteomes" id="UP000683925"/>
    </source>
</evidence>